<dbReference type="PANTHER" id="PTHR35370">
    <property type="entry name" value="CYTOPLASMIC PROTEIN-RELATED-RELATED"/>
    <property type="match status" value="1"/>
</dbReference>
<organism evidence="1 2">
    <name type="scientific">Polyangium spumosum</name>
    <dbReference type="NCBI Taxonomy" id="889282"/>
    <lineage>
        <taxon>Bacteria</taxon>
        <taxon>Pseudomonadati</taxon>
        <taxon>Myxococcota</taxon>
        <taxon>Polyangia</taxon>
        <taxon>Polyangiales</taxon>
        <taxon>Polyangiaceae</taxon>
        <taxon>Polyangium</taxon>
    </lineage>
</organism>
<dbReference type="AlphaFoldDB" id="A0A6N7PGZ6"/>
<keyword evidence="2" id="KW-1185">Reference proteome</keyword>
<dbReference type="InterPro" id="IPR010272">
    <property type="entry name" value="T6SS_TssF"/>
</dbReference>
<reference evidence="1 2" key="1">
    <citation type="submission" date="2019-10" db="EMBL/GenBank/DDBJ databases">
        <title>A soil myxobacterium in the family Polyangiaceae.</title>
        <authorList>
            <person name="Li Y."/>
            <person name="Wang J."/>
        </authorList>
    </citation>
    <scope>NUCLEOTIDE SEQUENCE [LARGE SCALE GENOMIC DNA]</scope>
    <source>
        <strain evidence="1 2">DSM 14734</strain>
    </source>
</reference>
<dbReference type="NCBIfam" id="TIGR03359">
    <property type="entry name" value="VI_chp_6"/>
    <property type="match status" value="1"/>
</dbReference>
<dbReference type="RefSeq" id="WP_153818136.1">
    <property type="nucleotide sequence ID" value="NZ_WJIE01000001.1"/>
</dbReference>
<protein>
    <submittedName>
        <fullName evidence="1">Type VI secretion system baseplate subunit TssF</fullName>
    </submittedName>
</protein>
<proteinExistence type="predicted"/>
<name>A0A6N7PGZ6_9BACT</name>
<dbReference type="OrthoDB" id="9763676at2"/>
<comment type="caution">
    <text evidence="1">The sequence shown here is derived from an EMBL/GenBank/DDBJ whole genome shotgun (WGS) entry which is preliminary data.</text>
</comment>
<dbReference type="PANTHER" id="PTHR35370:SF1">
    <property type="entry name" value="TYPE VI SECRETION SYSTEM COMPONENT TSSF1"/>
    <property type="match status" value="1"/>
</dbReference>
<dbReference type="PIRSF" id="PIRSF028304">
    <property type="entry name" value="UCP028304"/>
    <property type="match status" value="1"/>
</dbReference>
<dbReference type="EMBL" id="WJIE01000001">
    <property type="protein sequence ID" value="MRG91333.1"/>
    <property type="molecule type" value="Genomic_DNA"/>
</dbReference>
<evidence type="ECO:0000313" key="2">
    <source>
        <dbReference type="Proteomes" id="UP000440224"/>
    </source>
</evidence>
<gene>
    <name evidence="1" type="primary">tssF</name>
    <name evidence="1" type="ORF">GF068_05255</name>
</gene>
<dbReference type="Proteomes" id="UP000440224">
    <property type="component" value="Unassembled WGS sequence"/>
</dbReference>
<dbReference type="Pfam" id="PF05947">
    <property type="entry name" value="T6SS_TssF"/>
    <property type="match status" value="1"/>
</dbReference>
<accession>A0A6N7PGZ6</accession>
<evidence type="ECO:0000313" key="1">
    <source>
        <dbReference type="EMBL" id="MRG91333.1"/>
    </source>
</evidence>
<sequence>MFNKYYQDELSYLRELGREFAQAYPAIAPMLAERGADPDVERLLEGVAFLTGKIRQKLDDELPEVIHSVASLLFPHYLRQIPSTSIVEFTPLPNVVREKLIVARHAEVGSVPVDGVSCRFRTTQDVELLPLTVEDVRVETGAQLAQSLRIEVKVTGGAALAALALSKIRFYIHGERRLQDDVRVWLGAHVDSIALCSVDAAGRDTTLATLPARNVKLVGFDEDEALIPYPPTVYPGFRLLQEYFTLPQKFAFFEVQGLEVMPADKLTDRFAILIQFKDGLPAGTRLSKDNFRLFCSPVVNLFEHSSDPIKPDPSKYEYLARPAGSTPVAYELYSIESVIGIARRTSQRVKIPPFFSFEHELDPEASARGVFYQTHIKPASVGDGIDIYVSFGSAQDGAAIPEFDVISIEATCTNRRLPAQLKVGDLRVPTATSPAVASFTNVTGVTAPLPPPMGRELQWRVLSHMAMSYRSITELDVLRSMLEIYNFPALVDRQAARANQLRMQAIKSIRVRPTDRLYRGAPVRGVATEIELDEGGFAGEGEMYLFASILNEMLASYVSLNSFTQLSVTGTNTRVVYRWDPKSGSLNLI</sequence>